<dbReference type="HAMAP" id="MF_00269">
    <property type="entry name" value="Tpx"/>
    <property type="match status" value="1"/>
</dbReference>
<dbReference type="InterPro" id="IPR018219">
    <property type="entry name" value="Tpx_CS"/>
</dbReference>
<comment type="similarity">
    <text evidence="6">Belongs to the peroxiredoxin family. Tpx subfamily.</text>
</comment>
<feature type="active site" description="Cysteine sulfenic acid (-SOH) intermediate" evidence="6">
    <location>
        <position position="64"/>
    </location>
</feature>
<dbReference type="EMBL" id="CAJHOF010000027">
    <property type="protein sequence ID" value="CAD7289777.1"/>
    <property type="molecule type" value="Genomic_DNA"/>
</dbReference>
<dbReference type="InterPro" id="IPR013766">
    <property type="entry name" value="Thioredoxin_domain"/>
</dbReference>
<evidence type="ECO:0000256" key="2">
    <source>
        <dbReference type="ARBA" id="ARBA00022862"/>
    </source>
</evidence>
<dbReference type="Proteomes" id="UP000789803">
    <property type="component" value="Unassembled WGS sequence"/>
</dbReference>
<evidence type="ECO:0000256" key="1">
    <source>
        <dbReference type="ARBA" id="ARBA00022559"/>
    </source>
</evidence>
<comment type="function">
    <text evidence="6">Thiol-specific peroxidase that catalyzes the reduction of hydrogen peroxide and organic hydroperoxides to water and alcohols, respectively. Plays a role in cell protection against oxidative stress by detoxifying peroxides.</text>
</comment>
<evidence type="ECO:0000256" key="4">
    <source>
        <dbReference type="ARBA" id="ARBA00023157"/>
    </source>
</evidence>
<dbReference type="Pfam" id="PF08534">
    <property type="entry name" value="Redoxin"/>
    <property type="match status" value="1"/>
</dbReference>
<evidence type="ECO:0000256" key="3">
    <source>
        <dbReference type="ARBA" id="ARBA00023002"/>
    </source>
</evidence>
<dbReference type="PROSITE" id="PS51352">
    <property type="entry name" value="THIOREDOXIN_2"/>
    <property type="match status" value="1"/>
</dbReference>
<dbReference type="GO" id="GO:0004601">
    <property type="term" value="F:peroxidase activity"/>
    <property type="evidence" value="ECO:0007669"/>
    <property type="project" value="UniProtKB-KW"/>
</dbReference>
<dbReference type="RefSeq" id="WP_229933627.1">
    <property type="nucleotide sequence ID" value="NZ_CAJHOF010000027.1"/>
</dbReference>
<dbReference type="InterPro" id="IPR036249">
    <property type="entry name" value="Thioredoxin-like_sf"/>
</dbReference>
<dbReference type="EC" id="1.11.1.24" evidence="6"/>
<dbReference type="PANTHER" id="PTHR43110">
    <property type="entry name" value="THIOL PEROXIDASE"/>
    <property type="match status" value="1"/>
</dbReference>
<accession>A0ABN7KCI8</accession>
<evidence type="ECO:0000256" key="6">
    <source>
        <dbReference type="HAMAP-Rule" id="MF_00269"/>
    </source>
</evidence>
<dbReference type="NCBIfam" id="NF001808">
    <property type="entry name" value="PRK00522.1"/>
    <property type="match status" value="1"/>
</dbReference>
<organism evidence="8 9">
    <name type="scientific">Campylobacter majalis</name>
    <dbReference type="NCBI Taxonomy" id="2790656"/>
    <lineage>
        <taxon>Bacteria</taxon>
        <taxon>Pseudomonadati</taxon>
        <taxon>Campylobacterota</taxon>
        <taxon>Epsilonproteobacteria</taxon>
        <taxon>Campylobacterales</taxon>
        <taxon>Campylobacteraceae</taxon>
        <taxon>Campylobacter</taxon>
    </lineage>
</organism>
<dbReference type="SUPFAM" id="SSF52833">
    <property type="entry name" value="Thioredoxin-like"/>
    <property type="match status" value="1"/>
</dbReference>
<dbReference type="InterPro" id="IPR002065">
    <property type="entry name" value="TPX"/>
</dbReference>
<keyword evidence="1 6" id="KW-0575">Peroxidase</keyword>
<keyword evidence="3 6" id="KW-0560">Oxidoreductase</keyword>
<evidence type="ECO:0000259" key="7">
    <source>
        <dbReference type="PROSITE" id="PS51352"/>
    </source>
</evidence>
<gene>
    <name evidence="6 8" type="primary">tpx</name>
    <name evidence="8" type="ORF">LMG7974_01860</name>
</gene>
<dbReference type="PANTHER" id="PTHR43110:SF1">
    <property type="entry name" value="THIOL PEROXIDASE"/>
    <property type="match status" value="1"/>
</dbReference>
<comment type="caution">
    <text evidence="6">Lacks conserved residue(s) required for the propagation of feature annotation.</text>
</comment>
<dbReference type="Gene3D" id="3.40.30.10">
    <property type="entry name" value="Glutaredoxin"/>
    <property type="match status" value="1"/>
</dbReference>
<comment type="caution">
    <text evidence="8">The sequence shown here is derived from an EMBL/GenBank/DDBJ whole genome shotgun (WGS) entry which is preliminary data.</text>
</comment>
<sequence length="171" mass="18432">MTKRTGEVTFQGGPLTILGDKIKVGDKAPDFTILANDLSPIKLSDYAGKVVVIAVFPSVDTPVCAMQLAKFNHEASSFSKDVQLLSVSVDLPFAIGRFCADKGIENAKTGSDHKDLDFGLKYGFVIEELRLLARGTIIVDKDGKIAYAEYVSEVTSEPDYAKALDVVKSLA</sequence>
<evidence type="ECO:0000313" key="9">
    <source>
        <dbReference type="Proteomes" id="UP000789803"/>
    </source>
</evidence>
<evidence type="ECO:0000313" key="8">
    <source>
        <dbReference type="EMBL" id="CAD7289777.1"/>
    </source>
</evidence>
<proteinExistence type="inferred from homology"/>
<feature type="domain" description="Thioredoxin" evidence="7">
    <location>
        <begin position="22"/>
        <end position="171"/>
    </location>
</feature>
<name>A0ABN7KCI8_9BACT</name>
<protein>
    <recommendedName>
        <fullName evidence="6">Thiol peroxidase</fullName>
        <shortName evidence="6">Tpx</shortName>
        <ecNumber evidence="6">1.11.1.24</ecNumber>
    </recommendedName>
    <alternativeName>
        <fullName evidence="6">Peroxiredoxin tpx</fullName>
        <shortName evidence="6">Prx</shortName>
    </alternativeName>
    <alternativeName>
        <fullName evidence="6">Thioredoxin peroxidase</fullName>
    </alternativeName>
    <alternativeName>
        <fullName evidence="6">Thioredoxin-dependent peroxiredoxin</fullName>
    </alternativeName>
</protein>
<keyword evidence="9" id="KW-1185">Reference proteome</keyword>
<keyword evidence="4" id="KW-1015">Disulfide bond</keyword>
<dbReference type="InterPro" id="IPR013740">
    <property type="entry name" value="Redoxin"/>
</dbReference>
<dbReference type="PROSITE" id="PS01265">
    <property type="entry name" value="TPX"/>
    <property type="match status" value="1"/>
</dbReference>
<reference evidence="8 9" key="1">
    <citation type="submission" date="2020-11" db="EMBL/GenBank/DDBJ databases">
        <authorList>
            <person name="Peeters C."/>
        </authorList>
    </citation>
    <scope>NUCLEOTIDE SEQUENCE [LARGE SCALE GENOMIC DNA]</scope>
    <source>
        <strain evidence="8 9">LMG 7974</strain>
    </source>
</reference>
<keyword evidence="5 6" id="KW-0676">Redox-active center</keyword>
<comment type="catalytic activity">
    <reaction evidence="6">
        <text>a hydroperoxide + [thioredoxin]-dithiol = an alcohol + [thioredoxin]-disulfide + H2O</text>
        <dbReference type="Rhea" id="RHEA:62620"/>
        <dbReference type="Rhea" id="RHEA-COMP:10698"/>
        <dbReference type="Rhea" id="RHEA-COMP:10700"/>
        <dbReference type="ChEBI" id="CHEBI:15377"/>
        <dbReference type="ChEBI" id="CHEBI:29950"/>
        <dbReference type="ChEBI" id="CHEBI:30879"/>
        <dbReference type="ChEBI" id="CHEBI:35924"/>
        <dbReference type="ChEBI" id="CHEBI:50058"/>
        <dbReference type="EC" id="1.11.1.24"/>
    </reaction>
</comment>
<keyword evidence="2 6" id="KW-0049">Antioxidant</keyword>
<dbReference type="InterPro" id="IPR050455">
    <property type="entry name" value="Tpx_Peroxidase_subfamily"/>
</dbReference>
<evidence type="ECO:0000256" key="5">
    <source>
        <dbReference type="ARBA" id="ARBA00023284"/>
    </source>
</evidence>
<comment type="subunit">
    <text evidence="6">Homodimer.</text>
</comment>
<dbReference type="CDD" id="cd03014">
    <property type="entry name" value="PRX_Atyp2cys"/>
    <property type="match status" value="1"/>
</dbReference>